<dbReference type="Proteomes" id="UP001262754">
    <property type="component" value="Unassembled WGS sequence"/>
</dbReference>
<dbReference type="InterPro" id="IPR000640">
    <property type="entry name" value="EFG_V-like"/>
</dbReference>
<dbReference type="CDD" id="cd03699">
    <property type="entry name" value="EF4_II"/>
    <property type="match status" value="1"/>
</dbReference>
<dbReference type="InterPro" id="IPR000795">
    <property type="entry name" value="T_Tr_GTP-bd_dom"/>
</dbReference>
<keyword evidence="6" id="KW-1003">Cell membrane</keyword>
<dbReference type="PANTHER" id="PTHR43512">
    <property type="entry name" value="TRANSLATION FACTOR GUF1-RELATED"/>
    <property type="match status" value="1"/>
</dbReference>
<dbReference type="Gene3D" id="3.40.50.300">
    <property type="entry name" value="P-loop containing nucleotide triphosphate hydrolases"/>
    <property type="match status" value="1"/>
</dbReference>
<name>A0ABU1N413_9CAUL</name>
<keyword evidence="9" id="KW-1185">Reference proteome</keyword>
<dbReference type="NCBIfam" id="TIGR01393">
    <property type="entry name" value="lepA"/>
    <property type="match status" value="1"/>
</dbReference>
<dbReference type="CDD" id="cd01890">
    <property type="entry name" value="LepA"/>
    <property type="match status" value="1"/>
</dbReference>
<evidence type="ECO:0000259" key="7">
    <source>
        <dbReference type="PROSITE" id="PS51722"/>
    </source>
</evidence>
<evidence type="ECO:0000256" key="2">
    <source>
        <dbReference type="ARBA" id="ARBA00022741"/>
    </source>
</evidence>
<dbReference type="PROSITE" id="PS51722">
    <property type="entry name" value="G_TR_2"/>
    <property type="match status" value="1"/>
</dbReference>
<dbReference type="PRINTS" id="PR00315">
    <property type="entry name" value="ELONGATNFCT"/>
</dbReference>
<comment type="caution">
    <text evidence="8">The sequence shown here is derived from an EMBL/GenBank/DDBJ whole genome shotgun (WGS) entry which is preliminary data.</text>
</comment>
<evidence type="ECO:0000313" key="8">
    <source>
        <dbReference type="EMBL" id="MDR6533185.1"/>
    </source>
</evidence>
<keyword evidence="4 6" id="KW-0648">Protein biosynthesis</keyword>
<dbReference type="PANTHER" id="PTHR43512:SF4">
    <property type="entry name" value="TRANSLATION FACTOR GUF1 HOMOLOG, CHLOROPLASTIC"/>
    <property type="match status" value="1"/>
</dbReference>
<dbReference type="InterPro" id="IPR031157">
    <property type="entry name" value="G_TR_CS"/>
</dbReference>
<dbReference type="NCBIfam" id="TIGR00231">
    <property type="entry name" value="small_GTP"/>
    <property type="match status" value="1"/>
</dbReference>
<dbReference type="Pfam" id="PF00009">
    <property type="entry name" value="GTP_EFTU"/>
    <property type="match status" value="1"/>
</dbReference>
<dbReference type="Gene3D" id="3.30.70.2570">
    <property type="entry name" value="Elongation factor 4, C-terminal domain"/>
    <property type="match status" value="1"/>
</dbReference>
<dbReference type="SUPFAM" id="SSF54980">
    <property type="entry name" value="EF-G C-terminal domain-like"/>
    <property type="match status" value="2"/>
</dbReference>
<dbReference type="Gene3D" id="3.30.70.240">
    <property type="match status" value="1"/>
</dbReference>
<dbReference type="SUPFAM" id="SSF52540">
    <property type="entry name" value="P-loop containing nucleoside triphosphate hydrolases"/>
    <property type="match status" value="1"/>
</dbReference>
<feature type="binding site" evidence="6">
    <location>
        <begin position="19"/>
        <end position="24"/>
    </location>
    <ligand>
        <name>GTP</name>
        <dbReference type="ChEBI" id="CHEBI:37565"/>
    </ligand>
</feature>
<dbReference type="Gene3D" id="2.40.30.10">
    <property type="entry name" value="Translation factors"/>
    <property type="match status" value="1"/>
</dbReference>
<protein>
    <recommendedName>
        <fullName evidence="6">Elongation factor 4</fullName>
        <shortName evidence="6">EF-4</shortName>
        <ecNumber evidence="6">3.6.5.n1</ecNumber>
    </recommendedName>
    <alternativeName>
        <fullName evidence="6">Ribosomal back-translocase LepA</fullName>
    </alternativeName>
</protein>
<organism evidence="8 9">
    <name type="scientific">Caulobacter rhizosphaerae</name>
    <dbReference type="NCBI Taxonomy" id="2010972"/>
    <lineage>
        <taxon>Bacteria</taxon>
        <taxon>Pseudomonadati</taxon>
        <taxon>Pseudomonadota</taxon>
        <taxon>Alphaproteobacteria</taxon>
        <taxon>Caulobacterales</taxon>
        <taxon>Caulobacteraceae</taxon>
        <taxon>Caulobacter</taxon>
    </lineage>
</organism>
<gene>
    <name evidence="6" type="primary">lepA</name>
    <name evidence="8" type="ORF">J2800_003947</name>
</gene>
<keyword evidence="6" id="KW-0472">Membrane</keyword>
<keyword evidence="5 6" id="KW-0342">GTP-binding</keyword>
<dbReference type="InterPro" id="IPR038363">
    <property type="entry name" value="LepA_C_sf"/>
</dbReference>
<dbReference type="InterPro" id="IPR004161">
    <property type="entry name" value="EFTu-like_2"/>
</dbReference>
<comment type="catalytic activity">
    <reaction evidence="6">
        <text>GTP + H2O = GDP + phosphate + H(+)</text>
        <dbReference type="Rhea" id="RHEA:19669"/>
        <dbReference type="ChEBI" id="CHEBI:15377"/>
        <dbReference type="ChEBI" id="CHEBI:15378"/>
        <dbReference type="ChEBI" id="CHEBI:37565"/>
        <dbReference type="ChEBI" id="CHEBI:43474"/>
        <dbReference type="ChEBI" id="CHEBI:58189"/>
        <dbReference type="EC" id="3.6.5.n1"/>
    </reaction>
</comment>
<dbReference type="EC" id="3.6.5.n1" evidence="6"/>
<dbReference type="EMBL" id="JAVDRL010000012">
    <property type="protein sequence ID" value="MDR6533185.1"/>
    <property type="molecule type" value="Genomic_DNA"/>
</dbReference>
<dbReference type="HAMAP" id="MF_00071">
    <property type="entry name" value="LepA"/>
    <property type="match status" value="1"/>
</dbReference>
<evidence type="ECO:0000256" key="6">
    <source>
        <dbReference type="HAMAP-Rule" id="MF_00071"/>
    </source>
</evidence>
<dbReference type="Pfam" id="PF00679">
    <property type="entry name" value="EFG_C"/>
    <property type="match status" value="1"/>
</dbReference>
<dbReference type="InterPro" id="IPR006297">
    <property type="entry name" value="EF-4"/>
</dbReference>
<comment type="similarity">
    <text evidence="1 6">Belongs to the TRAFAC class translation factor GTPase superfamily. Classic translation factor GTPase family. LepA subfamily.</text>
</comment>
<dbReference type="PROSITE" id="PS00301">
    <property type="entry name" value="G_TR_1"/>
    <property type="match status" value="1"/>
</dbReference>
<keyword evidence="2 6" id="KW-0547">Nucleotide-binding</keyword>
<dbReference type="InterPro" id="IPR005225">
    <property type="entry name" value="Small_GTP-bd"/>
</dbReference>
<proteinExistence type="inferred from homology"/>
<evidence type="ECO:0000256" key="3">
    <source>
        <dbReference type="ARBA" id="ARBA00022801"/>
    </source>
</evidence>
<sequence>MTSTPLDRIRNFSIVAHIDHGKSTLSDRLIQETGGLTAREMSAQVLDNMDIEKERGITIKAQTVRLKYKADDGQDYVLNLMDTPGHVDFAYEVSRSLAACEGSILVVDASQGVEAQTLANVYSAIDNNHEIVPVLNKIDLPAAEPERVRAQIEDLIGLDASDAVLASAKSGLGIHEVLEAIVTRLPAPKGDFNAPLKALLVDAWYDAYLGVVVLVRIFDGTLKAGQQVRMMQTGATHRIDKVGVFTPKATDVDQLGPGEVGFFTASIKEVADAAVGDTITDEKKQTAQALPGFKEVQPVVFCGLFPVDAADFEDLRAAVGKLRLNDGSFTYEMESSAALGFGFRCGFLGLLHLEIIQERLSREFDLDLIATAPSVVYKIHMRDGTEMELHNPADLPDVMQIESISEPWIKATIFTPDEYLGGVIKLCQDRRGMQRELSYVGSRAMVVYDLPLNEVVFDFYDRLKSISKGYASFDYQVEDYRPGDLVKMSILVNAEPVDALSMLVHRDRAESRGRGMCEKMKELIPQHMFVIPIQAAIGGRIIARETVRALRKDVTAKCYGGDASRKRKLLDKQKAGKKRMRQFGKVEIPQEAFIAALKMDGD</sequence>
<accession>A0ABU1N413</accession>
<dbReference type="RefSeq" id="WP_310034011.1">
    <property type="nucleotide sequence ID" value="NZ_JAVDRL010000012.1"/>
</dbReference>
<dbReference type="Pfam" id="PF03144">
    <property type="entry name" value="GTP_EFTU_D2"/>
    <property type="match status" value="1"/>
</dbReference>
<feature type="binding site" evidence="6">
    <location>
        <begin position="136"/>
        <end position="139"/>
    </location>
    <ligand>
        <name>GTP</name>
        <dbReference type="ChEBI" id="CHEBI:37565"/>
    </ligand>
</feature>
<dbReference type="SMART" id="SM00838">
    <property type="entry name" value="EFG_C"/>
    <property type="match status" value="1"/>
</dbReference>
<comment type="subcellular location">
    <subcellularLocation>
        <location evidence="6">Cell membrane</location>
        <topology evidence="6">Peripheral membrane protein</topology>
        <orientation evidence="6">Cytoplasmic side</orientation>
    </subcellularLocation>
</comment>
<dbReference type="InterPro" id="IPR013842">
    <property type="entry name" value="LepA_CTD"/>
</dbReference>
<dbReference type="InterPro" id="IPR027417">
    <property type="entry name" value="P-loop_NTPase"/>
</dbReference>
<dbReference type="Pfam" id="PF06421">
    <property type="entry name" value="LepA_C"/>
    <property type="match status" value="1"/>
</dbReference>
<dbReference type="CDD" id="cd16260">
    <property type="entry name" value="EF4_III"/>
    <property type="match status" value="1"/>
</dbReference>
<dbReference type="CDD" id="cd03709">
    <property type="entry name" value="lepA_C"/>
    <property type="match status" value="1"/>
</dbReference>
<comment type="function">
    <text evidence="6">Required for accurate and efficient protein synthesis under certain stress conditions. May act as a fidelity factor of the translation reaction, by catalyzing a one-codon backward translocation of tRNAs on improperly translocated ribosomes. Back-translocation proceeds from a post-translocation (POST) complex to a pre-translocation (PRE) complex, thus giving elongation factor G a second chance to translocate the tRNAs correctly. Binds to ribosomes in a GTP-dependent manner.</text>
</comment>
<dbReference type="InterPro" id="IPR035654">
    <property type="entry name" value="LepA_IV"/>
</dbReference>
<evidence type="ECO:0000256" key="4">
    <source>
        <dbReference type="ARBA" id="ARBA00022917"/>
    </source>
</evidence>
<evidence type="ECO:0000256" key="1">
    <source>
        <dbReference type="ARBA" id="ARBA00005454"/>
    </source>
</evidence>
<dbReference type="InterPro" id="IPR035647">
    <property type="entry name" value="EFG_III/V"/>
</dbReference>
<dbReference type="Gene3D" id="3.30.70.870">
    <property type="entry name" value="Elongation Factor G (Translational Gtpase), domain 3"/>
    <property type="match status" value="1"/>
</dbReference>
<keyword evidence="3 6" id="KW-0378">Hydrolase</keyword>
<evidence type="ECO:0000256" key="5">
    <source>
        <dbReference type="ARBA" id="ARBA00023134"/>
    </source>
</evidence>
<evidence type="ECO:0000313" key="9">
    <source>
        <dbReference type="Proteomes" id="UP001262754"/>
    </source>
</evidence>
<feature type="domain" description="Tr-type G" evidence="7">
    <location>
        <begin position="7"/>
        <end position="189"/>
    </location>
</feature>
<reference evidence="8 9" key="1">
    <citation type="submission" date="2023-07" db="EMBL/GenBank/DDBJ databases">
        <title>Sorghum-associated microbial communities from plants grown in Nebraska, USA.</title>
        <authorList>
            <person name="Schachtman D."/>
        </authorList>
    </citation>
    <scope>NUCLEOTIDE SEQUENCE [LARGE SCALE GENOMIC DNA]</scope>
    <source>
        <strain evidence="8 9">DS2154</strain>
    </source>
</reference>